<accession>A0A0X2NNI6</accession>
<reference evidence="3" key="1">
    <citation type="submission" date="2015-11" db="EMBL/GenBank/DDBJ databases">
        <authorList>
            <person name="Dugat-Bony E."/>
        </authorList>
    </citation>
    <scope>NUCLEOTIDE SEQUENCE [LARGE SCALE GENOMIC DNA]</scope>
    <source>
        <strain evidence="3">Mu292</strain>
    </source>
</reference>
<protein>
    <submittedName>
        <fullName evidence="2">Integrase core domain</fullName>
    </submittedName>
</protein>
<dbReference type="InterPro" id="IPR036397">
    <property type="entry name" value="RNaseH_sf"/>
</dbReference>
<feature type="domain" description="Integrase catalytic" evidence="1">
    <location>
        <begin position="1"/>
        <end position="88"/>
    </location>
</feature>
<sequence length="106" mass="11815">MKFTDNLALQGIVPSIGSVGDPYDNALMETINGLYKAECIRCSVFTPEVLESVVDVDIATSSWVNWYNNERLHSTLGMVPPAEFEGTFWTEHATLRQVPEKAIQPI</sequence>
<keyword evidence="3" id="KW-1185">Reference proteome</keyword>
<dbReference type="OrthoDB" id="4281720at2"/>
<dbReference type="InterPro" id="IPR012337">
    <property type="entry name" value="RNaseH-like_sf"/>
</dbReference>
<dbReference type="Pfam" id="PF13683">
    <property type="entry name" value="rve_3"/>
    <property type="match status" value="1"/>
</dbReference>
<dbReference type="PANTHER" id="PTHR46889">
    <property type="entry name" value="TRANSPOSASE INSF FOR INSERTION SEQUENCE IS3B-RELATED"/>
    <property type="match status" value="1"/>
</dbReference>
<dbReference type="Proteomes" id="UP000182498">
    <property type="component" value="Unassembled WGS sequence"/>
</dbReference>
<evidence type="ECO:0000313" key="2">
    <source>
        <dbReference type="EMBL" id="CUU66290.1"/>
    </source>
</evidence>
<dbReference type="GO" id="GO:0003676">
    <property type="term" value="F:nucleic acid binding"/>
    <property type="evidence" value="ECO:0007669"/>
    <property type="project" value="InterPro"/>
</dbReference>
<dbReference type="EMBL" id="FAUH01000010">
    <property type="protein sequence ID" value="CUU66290.1"/>
    <property type="molecule type" value="Genomic_DNA"/>
</dbReference>
<dbReference type="InterPro" id="IPR050900">
    <property type="entry name" value="Transposase_IS3/IS150/IS904"/>
</dbReference>
<evidence type="ECO:0000259" key="1">
    <source>
        <dbReference type="PROSITE" id="PS50994"/>
    </source>
</evidence>
<dbReference type="PROSITE" id="PS50994">
    <property type="entry name" value="INTEGRASE"/>
    <property type="match status" value="1"/>
</dbReference>
<proteinExistence type="predicted"/>
<dbReference type="SUPFAM" id="SSF53098">
    <property type="entry name" value="Ribonuclease H-like"/>
    <property type="match status" value="1"/>
</dbReference>
<name>A0A0X2NNI6_9CORY</name>
<dbReference type="AlphaFoldDB" id="A0A0X2NNI6"/>
<dbReference type="GO" id="GO:0015074">
    <property type="term" value="P:DNA integration"/>
    <property type="evidence" value="ECO:0007669"/>
    <property type="project" value="InterPro"/>
</dbReference>
<evidence type="ECO:0000313" key="3">
    <source>
        <dbReference type="Proteomes" id="UP000182498"/>
    </source>
</evidence>
<gene>
    <name evidence="2" type="ORF">CVAR292_01630</name>
</gene>
<dbReference type="InterPro" id="IPR001584">
    <property type="entry name" value="Integrase_cat-core"/>
</dbReference>
<dbReference type="Gene3D" id="3.30.420.10">
    <property type="entry name" value="Ribonuclease H-like superfamily/Ribonuclease H"/>
    <property type="match status" value="1"/>
</dbReference>
<dbReference type="PANTHER" id="PTHR46889:SF4">
    <property type="entry name" value="TRANSPOSASE INSO FOR INSERTION SEQUENCE ELEMENT IS911B-RELATED"/>
    <property type="match status" value="1"/>
</dbReference>
<organism evidence="2 3">
    <name type="scientific">Corynebacterium variabile</name>
    <dbReference type="NCBI Taxonomy" id="1727"/>
    <lineage>
        <taxon>Bacteria</taxon>
        <taxon>Bacillati</taxon>
        <taxon>Actinomycetota</taxon>
        <taxon>Actinomycetes</taxon>
        <taxon>Mycobacteriales</taxon>
        <taxon>Corynebacteriaceae</taxon>
        <taxon>Corynebacterium</taxon>
    </lineage>
</organism>